<name>A0A6A5RN41_9PLEO</name>
<feature type="region of interest" description="Disordered" evidence="3">
    <location>
        <begin position="114"/>
        <end position="155"/>
    </location>
</feature>
<protein>
    <submittedName>
        <fullName evidence="5">RNA-binding domain-containing protein</fullName>
    </submittedName>
</protein>
<organism evidence="5 6">
    <name type="scientific">Didymella exigua CBS 183.55</name>
    <dbReference type="NCBI Taxonomy" id="1150837"/>
    <lineage>
        <taxon>Eukaryota</taxon>
        <taxon>Fungi</taxon>
        <taxon>Dikarya</taxon>
        <taxon>Ascomycota</taxon>
        <taxon>Pezizomycotina</taxon>
        <taxon>Dothideomycetes</taxon>
        <taxon>Pleosporomycetidae</taxon>
        <taxon>Pleosporales</taxon>
        <taxon>Pleosporineae</taxon>
        <taxon>Didymellaceae</taxon>
        <taxon>Didymella</taxon>
    </lineage>
</organism>
<evidence type="ECO:0000256" key="2">
    <source>
        <dbReference type="PROSITE-ProRule" id="PRU00176"/>
    </source>
</evidence>
<dbReference type="Pfam" id="PF00076">
    <property type="entry name" value="RRM_1"/>
    <property type="match status" value="1"/>
</dbReference>
<evidence type="ECO:0000256" key="1">
    <source>
        <dbReference type="ARBA" id="ARBA00022884"/>
    </source>
</evidence>
<gene>
    <name evidence="5" type="ORF">M421DRAFT_419701</name>
</gene>
<dbReference type="Proteomes" id="UP000800082">
    <property type="component" value="Unassembled WGS sequence"/>
</dbReference>
<reference evidence="5" key="1">
    <citation type="journal article" date="2020" name="Stud. Mycol.">
        <title>101 Dothideomycetes genomes: a test case for predicting lifestyles and emergence of pathogens.</title>
        <authorList>
            <person name="Haridas S."/>
            <person name="Albert R."/>
            <person name="Binder M."/>
            <person name="Bloem J."/>
            <person name="Labutti K."/>
            <person name="Salamov A."/>
            <person name="Andreopoulos B."/>
            <person name="Baker S."/>
            <person name="Barry K."/>
            <person name="Bills G."/>
            <person name="Bluhm B."/>
            <person name="Cannon C."/>
            <person name="Castanera R."/>
            <person name="Culley D."/>
            <person name="Daum C."/>
            <person name="Ezra D."/>
            <person name="Gonzalez J."/>
            <person name="Henrissat B."/>
            <person name="Kuo A."/>
            <person name="Liang C."/>
            <person name="Lipzen A."/>
            <person name="Lutzoni F."/>
            <person name="Magnuson J."/>
            <person name="Mondo S."/>
            <person name="Nolan M."/>
            <person name="Ohm R."/>
            <person name="Pangilinan J."/>
            <person name="Park H.-J."/>
            <person name="Ramirez L."/>
            <person name="Alfaro M."/>
            <person name="Sun H."/>
            <person name="Tritt A."/>
            <person name="Yoshinaga Y."/>
            <person name="Zwiers L.-H."/>
            <person name="Turgeon B."/>
            <person name="Goodwin S."/>
            <person name="Spatafora J."/>
            <person name="Crous P."/>
            <person name="Grigoriev I."/>
        </authorList>
    </citation>
    <scope>NUCLEOTIDE SEQUENCE</scope>
    <source>
        <strain evidence="5">CBS 183.55</strain>
    </source>
</reference>
<evidence type="ECO:0000259" key="4">
    <source>
        <dbReference type="PROSITE" id="PS50102"/>
    </source>
</evidence>
<feature type="domain" description="RRM" evidence="4">
    <location>
        <begin position="12"/>
        <end position="93"/>
    </location>
</feature>
<accession>A0A6A5RN41</accession>
<evidence type="ECO:0000256" key="3">
    <source>
        <dbReference type="SAM" id="MobiDB-lite"/>
    </source>
</evidence>
<dbReference type="PANTHER" id="PTHR48037:SF1">
    <property type="entry name" value="RRM DOMAIN-CONTAINING PROTEIN"/>
    <property type="match status" value="1"/>
</dbReference>
<proteinExistence type="predicted"/>
<dbReference type="InterPro" id="IPR000504">
    <property type="entry name" value="RRM_dom"/>
</dbReference>
<evidence type="ECO:0000313" key="6">
    <source>
        <dbReference type="Proteomes" id="UP000800082"/>
    </source>
</evidence>
<dbReference type="PANTHER" id="PTHR48037">
    <property type="entry name" value="ATPASE E1"/>
    <property type="match status" value="1"/>
</dbReference>
<sequence length="155" mass="16869">MSNLSDASRLKATVFVGGLDQAVTQQTLFHAFLPFGDIVEVNLPKPDLPNSNETHRGFGYVEFETATDAADAIDNMDRSELYGQVIKVAAAKPQKDHTEGLGSKTAVWEQEGWLAKHAVSEEDRQATEQQQVEDNAPMDPMQGLEGLDEAGPKAV</sequence>
<dbReference type="SUPFAM" id="SSF54928">
    <property type="entry name" value="RNA-binding domain, RBD"/>
    <property type="match status" value="1"/>
</dbReference>
<dbReference type="GO" id="GO:0003723">
    <property type="term" value="F:RNA binding"/>
    <property type="evidence" value="ECO:0007669"/>
    <property type="project" value="UniProtKB-UniRule"/>
</dbReference>
<dbReference type="SMART" id="SM00360">
    <property type="entry name" value="RRM"/>
    <property type="match status" value="1"/>
</dbReference>
<dbReference type="InterPro" id="IPR012677">
    <property type="entry name" value="Nucleotide-bd_a/b_plait_sf"/>
</dbReference>
<keyword evidence="1 2" id="KW-0694">RNA-binding</keyword>
<dbReference type="AlphaFoldDB" id="A0A6A5RN41"/>
<dbReference type="Gene3D" id="3.30.70.330">
    <property type="match status" value="1"/>
</dbReference>
<dbReference type="RefSeq" id="XP_033449430.1">
    <property type="nucleotide sequence ID" value="XM_033592217.1"/>
</dbReference>
<dbReference type="CDD" id="cd12347">
    <property type="entry name" value="RRM_PPIE"/>
    <property type="match status" value="1"/>
</dbReference>
<dbReference type="OrthoDB" id="407442at2759"/>
<dbReference type="InterPro" id="IPR035979">
    <property type="entry name" value="RBD_domain_sf"/>
</dbReference>
<dbReference type="GeneID" id="54349885"/>
<dbReference type="EMBL" id="ML978966">
    <property type="protein sequence ID" value="KAF1929182.1"/>
    <property type="molecule type" value="Genomic_DNA"/>
</dbReference>
<dbReference type="PROSITE" id="PS50102">
    <property type="entry name" value="RRM"/>
    <property type="match status" value="1"/>
</dbReference>
<keyword evidence="6" id="KW-1185">Reference proteome</keyword>
<evidence type="ECO:0000313" key="5">
    <source>
        <dbReference type="EMBL" id="KAF1929182.1"/>
    </source>
</evidence>
<dbReference type="InterPro" id="IPR034168">
    <property type="entry name" value="PPIE_RRM"/>
</dbReference>